<dbReference type="EMBL" id="RWGY01001114">
    <property type="protein sequence ID" value="TVT96906.1"/>
    <property type="molecule type" value="Genomic_DNA"/>
</dbReference>
<dbReference type="OrthoDB" id="1483986at2759"/>
<proteinExistence type="predicted"/>
<dbReference type="InterPro" id="IPR023213">
    <property type="entry name" value="CAT-like_dom_sf"/>
</dbReference>
<organism evidence="1 2">
    <name type="scientific">Eragrostis curvula</name>
    <name type="common">weeping love grass</name>
    <dbReference type="NCBI Taxonomy" id="38414"/>
    <lineage>
        <taxon>Eukaryota</taxon>
        <taxon>Viridiplantae</taxon>
        <taxon>Streptophyta</taxon>
        <taxon>Embryophyta</taxon>
        <taxon>Tracheophyta</taxon>
        <taxon>Spermatophyta</taxon>
        <taxon>Magnoliopsida</taxon>
        <taxon>Liliopsida</taxon>
        <taxon>Poales</taxon>
        <taxon>Poaceae</taxon>
        <taxon>PACMAD clade</taxon>
        <taxon>Chloridoideae</taxon>
        <taxon>Eragrostideae</taxon>
        <taxon>Eragrostidinae</taxon>
        <taxon>Eragrostis</taxon>
    </lineage>
</organism>
<dbReference type="Proteomes" id="UP000324897">
    <property type="component" value="Unassembled WGS sequence"/>
</dbReference>
<evidence type="ECO:0000313" key="1">
    <source>
        <dbReference type="EMBL" id="TVT96906.1"/>
    </source>
</evidence>
<dbReference type="Gene3D" id="3.30.559.10">
    <property type="entry name" value="Chloramphenicol acetyltransferase-like domain"/>
    <property type="match status" value="1"/>
</dbReference>
<accession>A0A5J9SDT4</accession>
<dbReference type="AlphaFoldDB" id="A0A5J9SDT4"/>
<gene>
    <name evidence="1" type="ORF">EJB05_57872</name>
</gene>
<comment type="caution">
    <text evidence="1">The sequence shown here is derived from an EMBL/GenBank/DDBJ whole genome shotgun (WGS) entry which is preliminary data.</text>
</comment>
<reference evidence="1 2" key="1">
    <citation type="journal article" date="2019" name="Sci. Rep.">
        <title>A high-quality genome of Eragrostis curvula grass provides insights into Poaceae evolution and supports new strategies to enhance forage quality.</title>
        <authorList>
            <person name="Carballo J."/>
            <person name="Santos B.A.C.M."/>
            <person name="Zappacosta D."/>
            <person name="Garbus I."/>
            <person name="Selva J.P."/>
            <person name="Gallo C.A."/>
            <person name="Diaz A."/>
            <person name="Albertini E."/>
            <person name="Caccamo M."/>
            <person name="Echenique V."/>
        </authorList>
    </citation>
    <scope>NUCLEOTIDE SEQUENCE [LARGE SCALE GENOMIC DNA]</scope>
    <source>
        <strain evidence="2">cv. Victoria</strain>
        <tissue evidence="1">Leaf</tissue>
    </source>
</reference>
<evidence type="ECO:0000313" key="2">
    <source>
        <dbReference type="Proteomes" id="UP000324897"/>
    </source>
</evidence>
<keyword evidence="2" id="KW-1185">Reference proteome</keyword>
<sequence length="89" mass="10012">MVVDWTFCVSDISAIGEDRMDFGWGKRIAGGIPMAADIKNKLPSYFMKYKGADGKDCMVVPMYLPRTAMDRFAAQISIWTKNQQAGRLQ</sequence>
<feature type="non-terminal residue" evidence="1">
    <location>
        <position position="1"/>
    </location>
</feature>
<protein>
    <submittedName>
        <fullName evidence="1">Uncharacterized protein</fullName>
    </submittedName>
</protein>
<dbReference type="Gramene" id="TVT96906">
    <property type="protein sequence ID" value="TVT96906"/>
    <property type="gene ID" value="EJB05_57872"/>
</dbReference>
<name>A0A5J9SDT4_9POAL</name>
<dbReference type="GO" id="GO:0016747">
    <property type="term" value="F:acyltransferase activity, transferring groups other than amino-acyl groups"/>
    <property type="evidence" value="ECO:0007669"/>
    <property type="project" value="UniProtKB-ARBA"/>
</dbReference>